<proteinExistence type="predicted"/>
<evidence type="ECO:0000313" key="1">
    <source>
        <dbReference type="EMBL" id="AYN66137.1"/>
    </source>
</evidence>
<dbReference type="Proteomes" id="UP000276309">
    <property type="component" value="Chromosome"/>
</dbReference>
<organism evidence="1 2">
    <name type="scientific">Euzebyella marina</name>
    <dbReference type="NCBI Taxonomy" id="1761453"/>
    <lineage>
        <taxon>Bacteria</taxon>
        <taxon>Pseudomonadati</taxon>
        <taxon>Bacteroidota</taxon>
        <taxon>Flavobacteriia</taxon>
        <taxon>Flavobacteriales</taxon>
        <taxon>Flavobacteriaceae</taxon>
        <taxon>Euzebyella</taxon>
    </lineage>
</organism>
<dbReference type="AlphaFoldDB" id="A0A3G2L1K0"/>
<name>A0A3G2L1K0_9FLAO</name>
<evidence type="ECO:0000313" key="2">
    <source>
        <dbReference type="Proteomes" id="UP000276309"/>
    </source>
</evidence>
<dbReference type="RefSeq" id="WP_121847189.1">
    <property type="nucleotide sequence ID" value="NZ_CP032050.1"/>
</dbReference>
<accession>A0A3G2L1K0</accession>
<dbReference type="KEGG" id="emar:D1013_01445"/>
<sequence>MKRLFYLVSSVAIVLGFESCSLDDDGANFHYTPLQIVNAQVPDTFEFGRVYTINVDLLRPDNCTLADRFDVRRSATDSTNIRTVSHIGIVLEKDECAEVAEEISDSFQFEVIYTEPYIFKFYSGNNENGDAEFIEVQVPVK</sequence>
<dbReference type="EMBL" id="CP032050">
    <property type="protein sequence ID" value="AYN66137.1"/>
    <property type="molecule type" value="Genomic_DNA"/>
</dbReference>
<keyword evidence="2" id="KW-1185">Reference proteome</keyword>
<gene>
    <name evidence="1" type="ORF">D1013_01445</name>
</gene>
<protein>
    <submittedName>
        <fullName evidence="1">Uncharacterized protein</fullName>
    </submittedName>
</protein>
<dbReference type="OrthoDB" id="893802at2"/>
<reference evidence="1 2" key="1">
    <citation type="submission" date="2018-08" db="EMBL/GenBank/DDBJ databases">
        <title>The reduced genetic potential of extracellular carbohydrate catabolism in Euzebyella marina RN62, a Flavobacteriia bacterium isolated from the hadal water.</title>
        <authorList>
            <person name="Xue C."/>
        </authorList>
    </citation>
    <scope>NUCLEOTIDE SEQUENCE [LARGE SCALE GENOMIC DNA]</scope>
    <source>
        <strain evidence="1 2">RN62</strain>
    </source>
</reference>